<evidence type="ECO:0000313" key="2">
    <source>
        <dbReference type="EnsemblPlants" id="LPERR10G01320.1"/>
    </source>
</evidence>
<feature type="compositionally biased region" description="Basic and acidic residues" evidence="1">
    <location>
        <begin position="153"/>
        <end position="163"/>
    </location>
</feature>
<dbReference type="Gramene" id="LPERR10G01320.1">
    <property type="protein sequence ID" value="LPERR10G01320.1"/>
    <property type="gene ID" value="LPERR10G01320"/>
</dbReference>
<reference evidence="3" key="2">
    <citation type="submission" date="2013-12" db="EMBL/GenBank/DDBJ databases">
        <authorList>
            <person name="Yu Y."/>
            <person name="Lee S."/>
            <person name="de Baynast K."/>
            <person name="Wissotski M."/>
            <person name="Liu L."/>
            <person name="Talag J."/>
            <person name="Goicoechea J."/>
            <person name="Angelova A."/>
            <person name="Jetty R."/>
            <person name="Kudrna D."/>
            <person name="Golser W."/>
            <person name="Rivera L."/>
            <person name="Zhang J."/>
            <person name="Wing R."/>
        </authorList>
    </citation>
    <scope>NUCLEOTIDE SEQUENCE</scope>
</reference>
<protein>
    <recommendedName>
        <fullName evidence="4">F-box domain-containing protein</fullName>
    </recommendedName>
</protein>
<proteinExistence type="predicted"/>
<dbReference type="AlphaFoldDB" id="A0A0D9XHM1"/>
<dbReference type="EnsemblPlants" id="LPERR10G01320.1">
    <property type="protein sequence ID" value="LPERR10G01320.1"/>
    <property type="gene ID" value="LPERR10G01320"/>
</dbReference>
<dbReference type="PANTHER" id="PTHR31264:SF7">
    <property type="entry name" value="F-BOX DOMAIN CONTAINING PROTEIN, EXPRESSED"/>
    <property type="match status" value="1"/>
</dbReference>
<feature type="compositionally biased region" description="Low complexity" evidence="1">
    <location>
        <begin position="63"/>
        <end position="96"/>
    </location>
</feature>
<feature type="compositionally biased region" description="Low complexity" evidence="1">
    <location>
        <begin position="31"/>
        <end position="53"/>
    </location>
</feature>
<sequence length="303" mass="32081">MASSSSSLQLTDLPKEILVEIFHRLGDLARTSAASSPPAISSAASTSSTVRAAFSNPSNAEARSGSSSRPPPRGKGQPQSTSPSPSSQAAADAGASATSAAALPSYAPAMPPPAAIPPIPNDLAASPICSLMLQGLELEYLLAPSQQDEEEEGLPHVPHDPHTKGVLRQAIGGSGEGSVGVVTIADRNVYLHTKAIVGGTADERWRHEKTMPLLPGYYKWRFVKPLEGDGYLVLQGTNLEVVAGMEGQYFTLDLKTFRFEKLLLSTICENGGRSKKIAARFQILKQLADDSCGARNGWHLRID</sequence>
<evidence type="ECO:0000313" key="3">
    <source>
        <dbReference type="Proteomes" id="UP000032180"/>
    </source>
</evidence>
<reference evidence="2 3" key="1">
    <citation type="submission" date="2012-08" db="EMBL/GenBank/DDBJ databases">
        <title>Oryza genome evolution.</title>
        <authorList>
            <person name="Wing R.A."/>
        </authorList>
    </citation>
    <scope>NUCLEOTIDE SEQUENCE</scope>
</reference>
<feature type="region of interest" description="Disordered" evidence="1">
    <location>
        <begin position="31"/>
        <end position="96"/>
    </location>
</feature>
<organism evidence="2 3">
    <name type="scientific">Leersia perrieri</name>
    <dbReference type="NCBI Taxonomy" id="77586"/>
    <lineage>
        <taxon>Eukaryota</taxon>
        <taxon>Viridiplantae</taxon>
        <taxon>Streptophyta</taxon>
        <taxon>Embryophyta</taxon>
        <taxon>Tracheophyta</taxon>
        <taxon>Spermatophyta</taxon>
        <taxon>Magnoliopsida</taxon>
        <taxon>Liliopsida</taxon>
        <taxon>Poales</taxon>
        <taxon>Poaceae</taxon>
        <taxon>BOP clade</taxon>
        <taxon>Oryzoideae</taxon>
        <taxon>Oryzeae</taxon>
        <taxon>Oryzinae</taxon>
        <taxon>Leersia</taxon>
    </lineage>
</organism>
<evidence type="ECO:0000256" key="1">
    <source>
        <dbReference type="SAM" id="MobiDB-lite"/>
    </source>
</evidence>
<dbReference type="Proteomes" id="UP000032180">
    <property type="component" value="Chromosome 10"/>
</dbReference>
<evidence type="ECO:0008006" key="4">
    <source>
        <dbReference type="Google" id="ProtNLM"/>
    </source>
</evidence>
<accession>A0A0D9XHM1</accession>
<reference evidence="2" key="3">
    <citation type="submission" date="2015-04" db="UniProtKB">
        <authorList>
            <consortium name="EnsemblPlants"/>
        </authorList>
    </citation>
    <scope>IDENTIFICATION</scope>
</reference>
<keyword evidence="3" id="KW-1185">Reference proteome</keyword>
<feature type="region of interest" description="Disordered" evidence="1">
    <location>
        <begin position="146"/>
        <end position="170"/>
    </location>
</feature>
<name>A0A0D9XHM1_9ORYZ</name>
<dbReference type="PANTHER" id="PTHR31264">
    <property type="entry name" value="OS07G0554500 PROTEIN-RELATED"/>
    <property type="match status" value="1"/>
</dbReference>